<evidence type="ECO:0000313" key="3">
    <source>
        <dbReference type="EMBL" id="KAK1443032.1"/>
    </source>
</evidence>
<dbReference type="Proteomes" id="UP001230268">
    <property type="component" value="Unassembled WGS sequence"/>
</dbReference>
<evidence type="ECO:0000313" key="4">
    <source>
        <dbReference type="Proteomes" id="UP001230268"/>
    </source>
</evidence>
<feature type="compositionally biased region" description="Acidic residues" evidence="1">
    <location>
        <begin position="183"/>
        <end position="195"/>
    </location>
</feature>
<evidence type="ECO:0000256" key="1">
    <source>
        <dbReference type="SAM" id="MobiDB-lite"/>
    </source>
</evidence>
<dbReference type="PROSITE" id="PS51321">
    <property type="entry name" value="TFIIS_CENTRAL"/>
    <property type="match status" value="1"/>
</dbReference>
<feature type="compositionally biased region" description="Acidic residues" evidence="1">
    <location>
        <begin position="244"/>
        <end position="261"/>
    </location>
</feature>
<gene>
    <name evidence="3" type="ORF">BgAZ_305500</name>
</gene>
<feature type="compositionally biased region" description="Basic and acidic residues" evidence="1">
    <location>
        <begin position="283"/>
        <end position="293"/>
    </location>
</feature>
<dbReference type="Gene3D" id="1.10.472.30">
    <property type="entry name" value="Transcription elongation factor S-II, central domain"/>
    <property type="match status" value="1"/>
</dbReference>
<accession>A0AAD8LK35</accession>
<feature type="region of interest" description="Disordered" evidence="1">
    <location>
        <begin position="1"/>
        <end position="29"/>
    </location>
</feature>
<dbReference type="InterPro" id="IPR036575">
    <property type="entry name" value="TFIIS_cen_dom_sf"/>
</dbReference>
<feature type="domain" description="TFIIS central" evidence="2">
    <location>
        <begin position="41"/>
        <end position="154"/>
    </location>
</feature>
<organism evidence="3 4">
    <name type="scientific">Babesia gibsoni</name>
    <dbReference type="NCBI Taxonomy" id="33632"/>
    <lineage>
        <taxon>Eukaryota</taxon>
        <taxon>Sar</taxon>
        <taxon>Alveolata</taxon>
        <taxon>Apicomplexa</taxon>
        <taxon>Aconoidasida</taxon>
        <taxon>Piroplasmida</taxon>
        <taxon>Babesiidae</taxon>
        <taxon>Babesia</taxon>
    </lineage>
</organism>
<sequence length="358" mass="40330">MALKKGSGSRKKKAADGSDEESVDPDKQQLRNTYGLKIHACLMRGLEEMKTAKPSLAMTEKDVRKLTNQICDAIYDYFIYDKREFKQKMFDIYANMKRENNQDLRRRVITGTMSVYELIHADTRELAPSDLKRKREKAIEQHYLRNVILAPAQKYDEPSSEAAASTLLKATHISSPPEKDETTSGEDDDEEDDGDSVGTVSEGFLMSETSTPRSLHDDEGGGKLRKQKDGPIRSYGSIDSKETDMEESLFPESEENQENVAEEATPAGEAPWSEEPFLKPKKKVESDDVDTVRLPDPPDISDFTVDKVLLRLEKRLNTLPAYIAKPFRGPLKCGQKRVTLLMGRSPILRRHTSDVNGA</sequence>
<dbReference type="SMART" id="SM00510">
    <property type="entry name" value="TFS2M"/>
    <property type="match status" value="1"/>
</dbReference>
<dbReference type="GO" id="GO:0006351">
    <property type="term" value="P:DNA-templated transcription"/>
    <property type="evidence" value="ECO:0007669"/>
    <property type="project" value="InterPro"/>
</dbReference>
<keyword evidence="4" id="KW-1185">Reference proteome</keyword>
<dbReference type="Pfam" id="PF07500">
    <property type="entry name" value="TFIIS_M"/>
    <property type="match status" value="1"/>
</dbReference>
<feature type="region of interest" description="Disordered" evidence="1">
    <location>
        <begin position="168"/>
        <end position="297"/>
    </location>
</feature>
<dbReference type="EMBL" id="JAVEPI010000003">
    <property type="protein sequence ID" value="KAK1443032.1"/>
    <property type="molecule type" value="Genomic_DNA"/>
</dbReference>
<comment type="caution">
    <text evidence="3">The sequence shown here is derived from an EMBL/GenBank/DDBJ whole genome shotgun (WGS) entry which is preliminary data.</text>
</comment>
<evidence type="ECO:0000259" key="2">
    <source>
        <dbReference type="PROSITE" id="PS51321"/>
    </source>
</evidence>
<dbReference type="InterPro" id="IPR003618">
    <property type="entry name" value="TFIIS_cen_dom"/>
</dbReference>
<proteinExistence type="predicted"/>
<name>A0AAD8LK35_BABGI</name>
<feature type="compositionally biased region" description="Basic and acidic residues" evidence="1">
    <location>
        <begin position="214"/>
        <end position="231"/>
    </location>
</feature>
<dbReference type="SUPFAM" id="SSF46942">
    <property type="entry name" value="Elongation factor TFIIS domain 2"/>
    <property type="match status" value="1"/>
</dbReference>
<dbReference type="AlphaFoldDB" id="A0AAD8LK35"/>
<reference evidence="3" key="1">
    <citation type="submission" date="2023-08" db="EMBL/GenBank/DDBJ databases">
        <title>Draft sequence of the Babesia gibsoni genome.</title>
        <authorList>
            <person name="Yamagishi J.Y."/>
            <person name="Xuan X.X."/>
        </authorList>
    </citation>
    <scope>NUCLEOTIDE SEQUENCE</scope>
    <source>
        <strain evidence="3">Azabu</strain>
    </source>
</reference>
<protein>
    <recommendedName>
        <fullName evidence="2">TFIIS central domain-containing protein</fullName>
    </recommendedName>
</protein>